<reference evidence="2 3" key="1">
    <citation type="submission" date="2019-03" db="EMBL/GenBank/DDBJ databases">
        <title>Genomic Encyclopedia of Type Strains, Phase IV (KMG-IV): sequencing the most valuable type-strain genomes for metagenomic binning, comparative biology and taxonomic classification.</title>
        <authorList>
            <person name="Goeker M."/>
        </authorList>
    </citation>
    <scope>NUCLEOTIDE SEQUENCE [LARGE SCALE GENOMIC DNA]</scope>
    <source>
        <strain evidence="2 3">DSM 100556</strain>
    </source>
</reference>
<dbReference type="GO" id="GO:0003677">
    <property type="term" value="F:DNA binding"/>
    <property type="evidence" value="ECO:0007669"/>
    <property type="project" value="InterPro"/>
</dbReference>
<dbReference type="RefSeq" id="WP_108702649.1">
    <property type="nucleotide sequence ID" value="NZ_JPNB01000002.1"/>
</dbReference>
<protein>
    <recommendedName>
        <fullName evidence="1">Resolvase/invertase-type recombinase catalytic domain-containing protein</fullName>
    </recommendedName>
</protein>
<name>A0A4R1QKC9_9FIRM</name>
<dbReference type="Gene3D" id="3.40.50.1390">
    <property type="entry name" value="Resolvase, N-terminal catalytic domain"/>
    <property type="match status" value="1"/>
</dbReference>
<dbReference type="STRING" id="1469948.GCA_000732725_03259"/>
<gene>
    <name evidence="2" type="ORF">EDD76_12214</name>
</gene>
<evidence type="ECO:0000313" key="2">
    <source>
        <dbReference type="EMBL" id="TCL54098.1"/>
    </source>
</evidence>
<dbReference type="AlphaFoldDB" id="A0A4R1QKC9"/>
<dbReference type="SUPFAM" id="SSF53041">
    <property type="entry name" value="Resolvase-like"/>
    <property type="match status" value="1"/>
</dbReference>
<dbReference type="InterPro" id="IPR006119">
    <property type="entry name" value="Resolv_N"/>
</dbReference>
<accession>A0A4R1QKC9</accession>
<comment type="caution">
    <text evidence="2">The sequence shown here is derived from an EMBL/GenBank/DDBJ whole genome shotgun (WGS) entry which is preliminary data.</text>
</comment>
<sequence length="245" mass="27093">MITSQNYVAGTSAKTLNPAGPQIIVIDPVVQVRSHKQRTAAYARVSSDSDDQQNSFAAQVSYYTALIGGTEEWELVDIYADEGITGLRMDKEKWYCESDGCDFSPRITDALLIGQATDLLNLAIQNPTSIEIPPIEIRPHDLEATRLTNEINRELDKTDCDEEYAKILIMARAAAQYGICPDGLLPKKARELRKAFESRKPSAEFDTELFKHAVDAVIVQPDGTVSLKLKNGQHLNGPERSTPPC</sequence>
<keyword evidence="3" id="KW-1185">Reference proteome</keyword>
<organism evidence="2 3">
    <name type="scientific">Kineothrix alysoides</name>
    <dbReference type="NCBI Taxonomy" id="1469948"/>
    <lineage>
        <taxon>Bacteria</taxon>
        <taxon>Bacillati</taxon>
        <taxon>Bacillota</taxon>
        <taxon>Clostridia</taxon>
        <taxon>Lachnospirales</taxon>
        <taxon>Lachnospiraceae</taxon>
        <taxon>Kineothrix</taxon>
    </lineage>
</organism>
<feature type="domain" description="Resolvase/invertase-type recombinase catalytic" evidence="1">
    <location>
        <begin position="40"/>
        <end position="92"/>
    </location>
</feature>
<evidence type="ECO:0000313" key="3">
    <source>
        <dbReference type="Proteomes" id="UP000295718"/>
    </source>
</evidence>
<dbReference type="OrthoDB" id="2188903at2"/>
<dbReference type="InterPro" id="IPR036162">
    <property type="entry name" value="Resolvase-like_N_sf"/>
</dbReference>
<dbReference type="Proteomes" id="UP000295718">
    <property type="component" value="Unassembled WGS sequence"/>
</dbReference>
<proteinExistence type="predicted"/>
<dbReference type="GO" id="GO:0000150">
    <property type="term" value="F:DNA strand exchange activity"/>
    <property type="evidence" value="ECO:0007669"/>
    <property type="project" value="InterPro"/>
</dbReference>
<evidence type="ECO:0000259" key="1">
    <source>
        <dbReference type="Pfam" id="PF00239"/>
    </source>
</evidence>
<dbReference type="Pfam" id="PF00239">
    <property type="entry name" value="Resolvase"/>
    <property type="match status" value="1"/>
</dbReference>
<dbReference type="EMBL" id="SLUO01000022">
    <property type="protein sequence ID" value="TCL54098.1"/>
    <property type="molecule type" value="Genomic_DNA"/>
</dbReference>